<evidence type="ECO:0000313" key="3">
    <source>
        <dbReference type="EMBL" id="KAG7394570.1"/>
    </source>
</evidence>
<evidence type="ECO:0000313" key="4">
    <source>
        <dbReference type="Proteomes" id="UP000693981"/>
    </source>
</evidence>
<protein>
    <submittedName>
        <fullName evidence="3">26S proteasome non-ATPase regulatory subunit 13</fullName>
    </submittedName>
</protein>
<sequence>MQTQMHAHLELELLHNVEQRHRRHEQQHQHRLMVVDGRRGTKAIPQRQVEWEELRLNALEGRNNATEEPTDSVNPIRALSSVPSRAISRSTADDLPDSVSTFSSDKRGYTSSHTVPAETWEKAIAAVEEQGMSLRAAAKVYGVHFAALHRRVKKRAQNDPSKNTSNYFHPSDEAGIVRVVVARAELGVLMTFNELLALVEASALRKLPDISVESARKLLARFQSRNEQSIRHIIDGWPLPQPSSPVPTVFSVPSVTLRPPRAQANYQEYPDDDFVDTPRANFRRAVPQENSGCIAVPVMKAVSLTETTLKLVSPPIHVDSRDASFGIQDVEARQRLTALISNAIYKQRALQTPLPQYSTSALPQEPQYPPFERGDAIESAAYSFY</sequence>
<dbReference type="EMBL" id="JAGDFL010000265">
    <property type="protein sequence ID" value="KAG7394570.1"/>
    <property type="molecule type" value="Genomic_DNA"/>
</dbReference>
<dbReference type="AlphaFoldDB" id="A0A8T1WS11"/>
<reference evidence="3" key="1">
    <citation type="submission" date="2021-02" db="EMBL/GenBank/DDBJ databases">
        <authorList>
            <person name="Palmer J.M."/>
        </authorList>
    </citation>
    <scope>NUCLEOTIDE SEQUENCE</scope>
    <source>
        <strain evidence="3">SCRP23</strain>
    </source>
</reference>
<feature type="region of interest" description="Disordered" evidence="1">
    <location>
        <begin position="85"/>
        <end position="113"/>
    </location>
</feature>
<organism evidence="3 4">
    <name type="scientific">Phytophthora boehmeriae</name>
    <dbReference type="NCBI Taxonomy" id="109152"/>
    <lineage>
        <taxon>Eukaryota</taxon>
        <taxon>Sar</taxon>
        <taxon>Stramenopiles</taxon>
        <taxon>Oomycota</taxon>
        <taxon>Peronosporomycetes</taxon>
        <taxon>Peronosporales</taxon>
        <taxon>Peronosporaceae</taxon>
        <taxon>Phytophthora</taxon>
    </lineage>
</organism>
<feature type="domain" description="HTH psq-type" evidence="2">
    <location>
        <begin position="121"/>
        <end position="155"/>
    </location>
</feature>
<comment type="caution">
    <text evidence="3">The sequence shown here is derived from an EMBL/GenBank/DDBJ whole genome shotgun (WGS) entry which is preliminary data.</text>
</comment>
<gene>
    <name evidence="3" type="primary">PSMD13_3</name>
    <name evidence="3" type="ORF">PHYBOEH_005024</name>
</gene>
<evidence type="ECO:0000256" key="1">
    <source>
        <dbReference type="SAM" id="MobiDB-lite"/>
    </source>
</evidence>
<keyword evidence="4" id="KW-1185">Reference proteome</keyword>
<evidence type="ECO:0000259" key="2">
    <source>
        <dbReference type="Pfam" id="PF05225"/>
    </source>
</evidence>
<feature type="compositionally biased region" description="Polar residues" evidence="1">
    <location>
        <begin position="98"/>
        <end position="113"/>
    </location>
</feature>
<dbReference type="GO" id="GO:0000502">
    <property type="term" value="C:proteasome complex"/>
    <property type="evidence" value="ECO:0007669"/>
    <property type="project" value="UniProtKB-KW"/>
</dbReference>
<accession>A0A8T1WS11</accession>
<dbReference type="OrthoDB" id="8191755at2759"/>
<proteinExistence type="predicted"/>
<dbReference type="InterPro" id="IPR007889">
    <property type="entry name" value="HTH_Psq"/>
</dbReference>
<dbReference type="Proteomes" id="UP000693981">
    <property type="component" value="Unassembled WGS sequence"/>
</dbReference>
<name>A0A8T1WS11_9STRA</name>
<keyword evidence="3" id="KW-0647">Proteasome</keyword>
<dbReference type="Pfam" id="PF05225">
    <property type="entry name" value="HTH_psq"/>
    <property type="match status" value="1"/>
</dbReference>
<dbReference type="GO" id="GO:0003677">
    <property type="term" value="F:DNA binding"/>
    <property type="evidence" value="ECO:0007669"/>
    <property type="project" value="InterPro"/>
</dbReference>